<reference evidence="3" key="1">
    <citation type="journal article" date="2019" name="Int. J. Syst. Evol. Microbiol.">
        <title>The Global Catalogue of Microorganisms (GCM) 10K type strain sequencing project: providing services to taxonomists for standard genome sequencing and annotation.</title>
        <authorList>
            <consortium name="The Broad Institute Genomics Platform"/>
            <consortium name="The Broad Institute Genome Sequencing Center for Infectious Disease"/>
            <person name="Wu L."/>
            <person name="Ma J."/>
        </authorList>
    </citation>
    <scope>NUCLEOTIDE SEQUENCE [LARGE SCALE GENOMIC DNA]</scope>
    <source>
        <strain evidence="3">CGMCC 1.15399</strain>
    </source>
</reference>
<dbReference type="Proteomes" id="UP001597097">
    <property type="component" value="Unassembled WGS sequence"/>
</dbReference>
<name>A0ABW4H0G3_9ACTN</name>
<feature type="domain" description="Thioesterase" evidence="1">
    <location>
        <begin position="16"/>
        <end position="236"/>
    </location>
</feature>
<dbReference type="PANTHER" id="PTHR11487:SF0">
    <property type="entry name" value="S-ACYL FATTY ACID SYNTHASE THIOESTERASE, MEDIUM CHAIN"/>
    <property type="match status" value="1"/>
</dbReference>
<accession>A0ABW4H0G3</accession>
<dbReference type="PANTHER" id="PTHR11487">
    <property type="entry name" value="THIOESTERASE"/>
    <property type="match status" value="1"/>
</dbReference>
<gene>
    <name evidence="2" type="ORF">ACFSJ0_60970</name>
</gene>
<evidence type="ECO:0000313" key="2">
    <source>
        <dbReference type="EMBL" id="MFD1547402.1"/>
    </source>
</evidence>
<dbReference type="RefSeq" id="WP_219528017.1">
    <property type="nucleotide sequence ID" value="NZ_JAHKRM010000003.1"/>
</dbReference>
<dbReference type="InterPro" id="IPR012223">
    <property type="entry name" value="TEII"/>
</dbReference>
<dbReference type="Pfam" id="PF00975">
    <property type="entry name" value="Thioesterase"/>
    <property type="match status" value="1"/>
</dbReference>
<dbReference type="EMBL" id="JBHUCM010000075">
    <property type="protein sequence ID" value="MFD1547402.1"/>
    <property type="molecule type" value="Genomic_DNA"/>
</dbReference>
<keyword evidence="3" id="KW-1185">Reference proteome</keyword>
<evidence type="ECO:0000313" key="3">
    <source>
        <dbReference type="Proteomes" id="UP001597097"/>
    </source>
</evidence>
<dbReference type="InterPro" id="IPR001031">
    <property type="entry name" value="Thioesterase"/>
</dbReference>
<evidence type="ECO:0000259" key="1">
    <source>
        <dbReference type="Pfam" id="PF00975"/>
    </source>
</evidence>
<sequence>MRWIRDWSKAEDPSIRLLCLPCAGGGIHVYRRWAQRLPRWVGVLALELPGHDSRLTESPVTNLDELLEGPLIRAVEPLLDRPLALFGHSMGAMLAADLCQALQQRSDWQPALFVAAAAQVPNRERIPFDDTATDAQILSYLDAVGGTPPGIRGHDEFMRHLIDAVRADLALASRRSAVPLPKLSCPVRVYLGESDPSMSRADALAWQDTGAHDFAVRVFPGGHLFPQTATEPLLEALLNDLPAATER</sequence>
<protein>
    <submittedName>
        <fullName evidence="2">Thioesterase II family protein</fullName>
    </submittedName>
</protein>
<comment type="caution">
    <text evidence="2">The sequence shown here is derived from an EMBL/GenBank/DDBJ whole genome shotgun (WGS) entry which is preliminary data.</text>
</comment>
<proteinExistence type="predicted"/>
<organism evidence="2 3">
    <name type="scientific">Nonomuraea guangzhouensis</name>
    <dbReference type="NCBI Taxonomy" id="1291555"/>
    <lineage>
        <taxon>Bacteria</taxon>
        <taxon>Bacillati</taxon>
        <taxon>Actinomycetota</taxon>
        <taxon>Actinomycetes</taxon>
        <taxon>Streptosporangiales</taxon>
        <taxon>Streptosporangiaceae</taxon>
        <taxon>Nonomuraea</taxon>
    </lineage>
</organism>